<dbReference type="RefSeq" id="WP_146860536.1">
    <property type="nucleotide sequence ID" value="NZ_BKAU01000001.1"/>
</dbReference>
<dbReference type="PANTHER" id="PTHR37423:SF2">
    <property type="entry name" value="MEMBRANE-BOUND LYTIC MUREIN TRANSGLYCOSYLASE C"/>
    <property type="match status" value="1"/>
</dbReference>
<comment type="similarity">
    <text evidence="1">Belongs to the transglycosylase Slt family.</text>
</comment>
<proteinExistence type="inferred from homology"/>
<dbReference type="SUPFAM" id="SSF53955">
    <property type="entry name" value="Lysozyme-like"/>
    <property type="match status" value="1"/>
</dbReference>
<dbReference type="EMBL" id="BKAU01000001">
    <property type="protein sequence ID" value="GEP95854.1"/>
    <property type="molecule type" value="Genomic_DNA"/>
</dbReference>
<evidence type="ECO:0000313" key="3">
    <source>
        <dbReference type="EMBL" id="GEP95854.1"/>
    </source>
</evidence>
<gene>
    <name evidence="3" type="ORF">CCY01nite_21140</name>
</gene>
<sequence length="303" mass="34517">MNKILSSALVFLAGGLFTLMIVSQLSFKAEAEPVTISEKNTTPLLPELPAQIDFAGEAVPLERWDVKERLDRELIYNFYYKPNVLYTLKLANRYFPAISERLKANGVPDDFKYLCVAESNLVAAAISRAGAVSFWQFMDGTAPLYQLTVNHEVDQRYDLEKSTDAACKYLKQAYERFGSWTAAAASYNCGMGGYNKQVTFQKTSYYYDLHLPEETNRYIYRILTFKHLLSNADTLGFALSDEDAYQPLPFREMEVTRTIPNLATFAIDNGTTYKVLKLMNPWIKGRSLTIRPGKRYVLKLPVH</sequence>
<dbReference type="OrthoDB" id="9815002at2"/>
<dbReference type="CDD" id="cd16894">
    <property type="entry name" value="MltD-like"/>
    <property type="match status" value="1"/>
</dbReference>
<evidence type="ECO:0000256" key="1">
    <source>
        <dbReference type="ARBA" id="ARBA00007734"/>
    </source>
</evidence>
<keyword evidence="4" id="KW-1185">Reference proteome</keyword>
<reference evidence="3 4" key="1">
    <citation type="submission" date="2019-07" db="EMBL/GenBank/DDBJ databases">
        <title>Whole genome shotgun sequence of Chitinophaga cymbidii NBRC 109752.</title>
        <authorList>
            <person name="Hosoyama A."/>
            <person name="Uohara A."/>
            <person name="Ohji S."/>
            <person name="Ichikawa N."/>
        </authorList>
    </citation>
    <scope>NUCLEOTIDE SEQUENCE [LARGE SCALE GENOMIC DNA]</scope>
    <source>
        <strain evidence="3 4">NBRC 109752</strain>
    </source>
</reference>
<dbReference type="AlphaFoldDB" id="A0A512RJJ4"/>
<dbReference type="Pfam" id="PF01464">
    <property type="entry name" value="SLT"/>
    <property type="match status" value="1"/>
</dbReference>
<organism evidence="3 4">
    <name type="scientific">Chitinophaga cymbidii</name>
    <dbReference type="NCBI Taxonomy" id="1096750"/>
    <lineage>
        <taxon>Bacteria</taxon>
        <taxon>Pseudomonadati</taxon>
        <taxon>Bacteroidota</taxon>
        <taxon>Chitinophagia</taxon>
        <taxon>Chitinophagales</taxon>
        <taxon>Chitinophagaceae</taxon>
        <taxon>Chitinophaga</taxon>
    </lineage>
</organism>
<accession>A0A512RJJ4</accession>
<dbReference type="Gene3D" id="1.10.530.10">
    <property type="match status" value="1"/>
</dbReference>
<dbReference type="InterPro" id="IPR023346">
    <property type="entry name" value="Lysozyme-like_dom_sf"/>
</dbReference>
<name>A0A512RJJ4_9BACT</name>
<dbReference type="Proteomes" id="UP000321436">
    <property type="component" value="Unassembled WGS sequence"/>
</dbReference>
<evidence type="ECO:0000313" key="4">
    <source>
        <dbReference type="Proteomes" id="UP000321436"/>
    </source>
</evidence>
<dbReference type="PANTHER" id="PTHR37423">
    <property type="entry name" value="SOLUBLE LYTIC MUREIN TRANSGLYCOSYLASE-RELATED"/>
    <property type="match status" value="1"/>
</dbReference>
<comment type="caution">
    <text evidence="3">The sequence shown here is derived from an EMBL/GenBank/DDBJ whole genome shotgun (WGS) entry which is preliminary data.</text>
</comment>
<feature type="domain" description="Transglycosylase SLT" evidence="2">
    <location>
        <begin position="102"/>
        <end position="201"/>
    </location>
</feature>
<evidence type="ECO:0000259" key="2">
    <source>
        <dbReference type="Pfam" id="PF01464"/>
    </source>
</evidence>
<dbReference type="InterPro" id="IPR008258">
    <property type="entry name" value="Transglycosylase_SLT_dom_1"/>
</dbReference>
<protein>
    <submittedName>
        <fullName evidence="3">Murein transglycosylase</fullName>
    </submittedName>
</protein>